<reference evidence="3 5" key="1">
    <citation type="submission" date="2014-08" db="EMBL/GenBank/DDBJ databases">
        <authorList>
            <person name="Bunnell A."/>
            <person name="Chain P.S."/>
            <person name="Chertkov O."/>
            <person name="Currie B.J."/>
            <person name="Daligault H.E."/>
            <person name="Davenport K.W."/>
            <person name="Davis C."/>
            <person name="Gleasner C.D."/>
            <person name="Johnson S.L."/>
            <person name="Kaestli M."/>
            <person name="Koren S."/>
            <person name="Kunde Y.A."/>
            <person name="Mayo M."/>
            <person name="McMurry K.K."/>
            <person name="Price E.P."/>
            <person name="Reitenga K.G."/>
            <person name="Robison R."/>
            <person name="Rosovitz M.J."/>
            <person name="Sarovich D.S."/>
            <person name="Teshima H."/>
        </authorList>
    </citation>
    <scope>NUCLEOTIDE SEQUENCE [LARGE SCALE GENOMIC DNA]</scope>
    <source>
        <strain evidence="3 5">MSHR44</strain>
    </source>
</reference>
<dbReference type="SUPFAM" id="SSF89623">
    <property type="entry name" value="Ribose/Galactose isomerase RpiB/AlsB"/>
    <property type="match status" value="1"/>
</dbReference>
<accession>A0A069BAP9</accession>
<dbReference type="InterPro" id="IPR003500">
    <property type="entry name" value="RpiB_LacA_LacB"/>
</dbReference>
<dbReference type="NCBIfam" id="TIGR01120">
    <property type="entry name" value="rpiB"/>
    <property type="match status" value="1"/>
</dbReference>
<dbReference type="NCBIfam" id="TIGR00689">
    <property type="entry name" value="rpiB_lacA_lacB"/>
    <property type="match status" value="1"/>
</dbReference>
<dbReference type="PANTHER" id="PTHR43732">
    <property type="entry name" value="RIBOSE 5-PHOSPHATE ISOMERASE-RELATED"/>
    <property type="match status" value="1"/>
</dbReference>
<dbReference type="NCBIfam" id="NF004051">
    <property type="entry name" value="PRK05571.1"/>
    <property type="match status" value="1"/>
</dbReference>
<dbReference type="OMA" id="YPPFCLR"/>
<keyword evidence="2 3" id="KW-0413">Isomerase</keyword>
<dbReference type="InterPro" id="IPR036569">
    <property type="entry name" value="RpiB_LacA_LacB_sf"/>
</dbReference>
<protein>
    <submittedName>
        <fullName evidence="3">Ribose 5-phosphate isomerase B</fullName>
        <ecNumber evidence="3">5.3.1.6</ecNumber>
    </submittedName>
</protein>
<name>A0A069BAP9_BURPE</name>
<comment type="caution">
    <text evidence="3">The sequence shown here is derived from an EMBL/GenBank/DDBJ whole genome shotgun (WGS) entry which is preliminary data.</text>
</comment>
<proteinExistence type="inferred from homology"/>
<dbReference type="Proteomes" id="UP000030475">
    <property type="component" value="Unassembled WGS sequence"/>
</dbReference>
<dbReference type="PANTHER" id="PTHR43732:SF1">
    <property type="entry name" value="RIBOSE 5-PHOSPHATE ISOMERASE"/>
    <property type="match status" value="1"/>
</dbReference>
<dbReference type="Gene3D" id="3.40.1400.10">
    <property type="entry name" value="Sugar-phosphate isomerase, RpiB/LacA/LacB"/>
    <property type="match status" value="1"/>
</dbReference>
<dbReference type="AlphaFoldDB" id="A0A069BAP9"/>
<dbReference type="KEGG" id="but:X994_4370"/>
<dbReference type="GO" id="GO:0005975">
    <property type="term" value="P:carbohydrate metabolic process"/>
    <property type="evidence" value="ECO:0007669"/>
    <property type="project" value="InterPro"/>
</dbReference>
<dbReference type="GeneID" id="93062351"/>
<evidence type="ECO:0000313" key="6">
    <source>
        <dbReference type="Proteomes" id="UP000231878"/>
    </source>
</evidence>
<dbReference type="RefSeq" id="WP_004187340.1">
    <property type="nucleotide sequence ID" value="NZ_AP028072.1"/>
</dbReference>
<dbReference type="EC" id="5.3.1.6" evidence="3"/>
<evidence type="ECO:0000256" key="2">
    <source>
        <dbReference type="ARBA" id="ARBA00023235"/>
    </source>
</evidence>
<evidence type="ECO:0000313" key="3">
    <source>
        <dbReference type="EMBL" id="KGX11423.1"/>
    </source>
</evidence>
<sequence>MKVAIGCDEAAYALKESIKRHLRATHPELELVDFGTHSADEAVLYPDIAIEVAQRVAAGEFPRAILLCGTGIGVAISANKVPGIRAAQCHDTYSAERARRSNDAQIVTMGARVIGTELANSIVDAWLRAEFDGGRSQPKVQRIADYERRAGLTQAGPNDAHRGS</sequence>
<reference evidence="4 6" key="2">
    <citation type="submission" date="2017-11" db="EMBL/GenBank/DDBJ databases">
        <title>Molecular characterization of Burkholderia pseudomallei and closely related isolates from Vietnam.</title>
        <authorList>
            <person name="Ustinov D.V."/>
            <person name="Antonov A.S."/>
            <person name="Avdusheva E.F."/>
            <person name="Shpak I.M."/>
            <person name="Zakharova I.B."/>
            <person name="Thi L.A."/>
            <person name="Teteryatnikova N."/>
            <person name="Lopasteyskaya Y.A."/>
            <person name="Kuzyutina J.A."/>
            <person name="Ngo T.N."/>
            <person name="Victorov D.V."/>
        </authorList>
    </citation>
    <scope>NUCLEOTIDE SEQUENCE [LARGE SCALE GENOMIC DNA]</scope>
    <source>
        <strain evidence="4 6">V1512</strain>
    </source>
</reference>
<dbReference type="Pfam" id="PF02502">
    <property type="entry name" value="LacAB_rpiB"/>
    <property type="match status" value="1"/>
</dbReference>
<dbReference type="OrthoDB" id="1778624at2"/>
<evidence type="ECO:0000256" key="1">
    <source>
        <dbReference type="ARBA" id="ARBA00008754"/>
    </source>
</evidence>
<comment type="similarity">
    <text evidence="1">Belongs to the LacAB/RpiB family.</text>
</comment>
<evidence type="ECO:0000313" key="4">
    <source>
        <dbReference type="EMBL" id="PJO65892.1"/>
    </source>
</evidence>
<dbReference type="eggNOG" id="COG0698">
    <property type="taxonomic scope" value="Bacteria"/>
</dbReference>
<gene>
    <name evidence="3" type="primary">rpiB</name>
    <name evidence="4" type="ORF">CWD88_12195</name>
    <name evidence="3" type="ORF">Y036_4806</name>
</gene>
<dbReference type="EMBL" id="PHRB01000010">
    <property type="protein sequence ID" value="PJO65892.1"/>
    <property type="molecule type" value="Genomic_DNA"/>
</dbReference>
<organism evidence="3 5">
    <name type="scientific">Burkholderia pseudomallei</name>
    <name type="common">Pseudomonas pseudomallei</name>
    <dbReference type="NCBI Taxonomy" id="28450"/>
    <lineage>
        <taxon>Bacteria</taxon>
        <taxon>Pseudomonadati</taxon>
        <taxon>Pseudomonadota</taxon>
        <taxon>Betaproteobacteria</taxon>
        <taxon>Burkholderiales</taxon>
        <taxon>Burkholderiaceae</taxon>
        <taxon>Burkholderia</taxon>
        <taxon>pseudomallei group</taxon>
    </lineage>
</organism>
<dbReference type="GO" id="GO:0004751">
    <property type="term" value="F:ribose-5-phosphate isomerase activity"/>
    <property type="evidence" value="ECO:0007669"/>
    <property type="project" value="UniProtKB-EC"/>
</dbReference>
<dbReference type="EMBL" id="JQIM01000009">
    <property type="protein sequence ID" value="KGX11423.1"/>
    <property type="molecule type" value="Genomic_DNA"/>
</dbReference>
<dbReference type="InterPro" id="IPR004785">
    <property type="entry name" value="RpiB"/>
</dbReference>
<dbReference type="Proteomes" id="UP000231878">
    <property type="component" value="Unassembled WGS sequence"/>
</dbReference>
<dbReference type="InterPro" id="IPR051812">
    <property type="entry name" value="SPI_LacAB/RpiB"/>
</dbReference>
<evidence type="ECO:0000313" key="5">
    <source>
        <dbReference type="Proteomes" id="UP000030475"/>
    </source>
</evidence>
<dbReference type="PIRSF" id="PIRSF005384">
    <property type="entry name" value="RpiB_LacA_B"/>
    <property type="match status" value="1"/>
</dbReference>